<comment type="caution">
    <text evidence="2">The sequence shown here is derived from an EMBL/GenBank/DDBJ whole genome shotgun (WGS) entry which is preliminary data.</text>
</comment>
<dbReference type="SUPFAM" id="SSF110849">
    <property type="entry name" value="ParB/Sulfiredoxin"/>
    <property type="match status" value="1"/>
</dbReference>
<dbReference type="Proteomes" id="UP000607796">
    <property type="component" value="Unassembled WGS sequence"/>
</dbReference>
<gene>
    <name evidence="2" type="ORF">IQ782_23610</name>
</gene>
<dbReference type="PANTHER" id="PTHR33375:SF7">
    <property type="entry name" value="CHROMOSOME 2-PARTITIONING PROTEIN PARB-RELATED"/>
    <property type="match status" value="1"/>
</dbReference>
<feature type="domain" description="ParB-like N-terminal" evidence="1">
    <location>
        <begin position="8"/>
        <end position="105"/>
    </location>
</feature>
<name>A0ABR9X8L9_9RHOB</name>
<dbReference type="Pfam" id="PF02195">
    <property type="entry name" value="ParB_N"/>
    <property type="match status" value="1"/>
</dbReference>
<evidence type="ECO:0000313" key="2">
    <source>
        <dbReference type="EMBL" id="MBE9639845.1"/>
    </source>
</evidence>
<dbReference type="InterPro" id="IPR036086">
    <property type="entry name" value="ParB/Sulfiredoxin_sf"/>
</dbReference>
<evidence type="ECO:0000313" key="3">
    <source>
        <dbReference type="Proteomes" id="UP000607796"/>
    </source>
</evidence>
<dbReference type="PANTHER" id="PTHR33375">
    <property type="entry name" value="CHROMOSOME-PARTITIONING PROTEIN PARB-RELATED"/>
    <property type="match status" value="1"/>
</dbReference>
<dbReference type="SUPFAM" id="SSF109709">
    <property type="entry name" value="KorB DNA-binding domain-like"/>
    <property type="match status" value="1"/>
</dbReference>
<dbReference type="Gene3D" id="3.90.1530.30">
    <property type="match status" value="1"/>
</dbReference>
<protein>
    <submittedName>
        <fullName evidence="2">ParB N-terminal domain-containing protein</fullName>
    </submittedName>
</protein>
<proteinExistence type="predicted"/>
<dbReference type="SMART" id="SM00470">
    <property type="entry name" value="ParB"/>
    <property type="match status" value="1"/>
</dbReference>
<dbReference type="CDD" id="cd16406">
    <property type="entry name" value="ParB_N_like"/>
    <property type="match status" value="1"/>
</dbReference>
<organism evidence="2 3">
    <name type="scientific">Salipiger mangrovisoli</name>
    <dbReference type="NCBI Taxonomy" id="2865933"/>
    <lineage>
        <taxon>Bacteria</taxon>
        <taxon>Pseudomonadati</taxon>
        <taxon>Pseudomonadota</taxon>
        <taxon>Alphaproteobacteria</taxon>
        <taxon>Rhodobacterales</taxon>
        <taxon>Roseobacteraceae</taxon>
        <taxon>Salipiger</taxon>
    </lineage>
</organism>
<keyword evidence="3" id="KW-1185">Reference proteome</keyword>
<dbReference type="InterPro" id="IPR003115">
    <property type="entry name" value="ParB_N"/>
</dbReference>
<sequence>MIGSEEIRMVPLAHLHLSELNPRQSCTEAEIEALAMSLRTVGLLQNLGGLEEGPEKIGVVAGGRRLRALKLLAQDEEGAGEGRLIPIKITSDKAEARAWANTENAARMALNPADEIAAYGEMADRGALPETIAKAFAVSVRHVKGRLKLAGMAPVILDALRAGDITLDVAAAYTVAEDVEAQTTVFNRMQGSWNADDPSAIRRALKRDAEDASGLSAFVGRDAYEAEGGSITEDLFGEDVYFNDVALLNRLAEEKMQHLAAEMKAEGWKWVETSLEGLDYTRIYKLQTLTAERVSFTEDEAARYSELAALIEANTCTEEERGEYAVLGERNRARIWTPEQRSVSGVMLAMDYQGDLVSRFGLVSAADEAEAVAKGICSARSSGATGDAGKAKGPYSGALETDLAAIRTGAIQTAILRKPELALDLLTFALTHPMYGGVFPVGIRTDTARNLPDVGADAVSLSERLIAEHAGYMGQEDAADAFVAFREKAKKERNAMLTEAIARAFGAGLALDKANPIVEAIAEIAEARAREVWTPDRTFFARLTASQLMKIERDVLGEEALKDRPAKEAKRALVDRLDAIFNGLDAAPELTAEQKSRVEAWTPEGM</sequence>
<dbReference type="InterPro" id="IPR050336">
    <property type="entry name" value="Chromosome_partition/occlusion"/>
</dbReference>
<dbReference type="EMBL" id="JADFFK010000022">
    <property type="protein sequence ID" value="MBE9639845.1"/>
    <property type="molecule type" value="Genomic_DNA"/>
</dbReference>
<dbReference type="Gene3D" id="1.10.10.2830">
    <property type="match status" value="1"/>
</dbReference>
<accession>A0ABR9X8L9</accession>
<dbReference type="RefSeq" id="WP_194137115.1">
    <property type="nucleotide sequence ID" value="NZ_JADFFK010000022.1"/>
</dbReference>
<reference evidence="2 3" key="1">
    <citation type="journal article" date="2021" name="Int. J. Syst. Evol. Microbiol.">
        <title>Salipiger mangrovisoli sp. nov., isolated from mangrove soil and the proposal for the reclassification of Paraphaeobacter pallidus as Salipiger pallidus comb. nov.</title>
        <authorList>
            <person name="Du J."/>
            <person name="Liu Y."/>
            <person name="Pei T."/>
            <person name="Deng M.R."/>
            <person name="Zhu H."/>
        </authorList>
    </citation>
    <scope>NUCLEOTIDE SEQUENCE [LARGE SCALE GENOMIC DNA]</scope>
    <source>
        <strain evidence="2 3">6D45A</strain>
    </source>
</reference>
<evidence type="ECO:0000259" key="1">
    <source>
        <dbReference type="SMART" id="SM00470"/>
    </source>
</evidence>